<evidence type="ECO:0000313" key="2">
    <source>
        <dbReference type="EMBL" id="MEU3787467.1"/>
    </source>
</evidence>
<sequence>MSETFWVALGSIGTTLAFFGVVWQGYLTRGALRVSQLMTADAIRSRLDSQAPGVTLKLSRCFSSSVTARSKSPMIWMPGCANDRAIG</sequence>
<keyword evidence="1" id="KW-0472">Membrane</keyword>
<evidence type="ECO:0000313" key="3">
    <source>
        <dbReference type="Proteomes" id="UP001550739"/>
    </source>
</evidence>
<dbReference type="EMBL" id="JBEZVE010000043">
    <property type="protein sequence ID" value="MEU3787467.1"/>
    <property type="molecule type" value="Genomic_DNA"/>
</dbReference>
<keyword evidence="3" id="KW-1185">Reference proteome</keyword>
<keyword evidence="1" id="KW-1133">Transmembrane helix</keyword>
<feature type="transmembrane region" description="Helical" evidence="1">
    <location>
        <begin position="6"/>
        <end position="27"/>
    </location>
</feature>
<evidence type="ECO:0000256" key="1">
    <source>
        <dbReference type="SAM" id="Phobius"/>
    </source>
</evidence>
<comment type="caution">
    <text evidence="2">The sequence shown here is derived from an EMBL/GenBank/DDBJ whole genome shotgun (WGS) entry which is preliminary data.</text>
</comment>
<name>A0ABV2ZY20_9ACTN</name>
<reference evidence="2 3" key="1">
    <citation type="submission" date="2024-06" db="EMBL/GenBank/DDBJ databases">
        <title>The Natural Products Discovery Center: Release of the First 8490 Sequenced Strains for Exploring Actinobacteria Biosynthetic Diversity.</title>
        <authorList>
            <person name="Kalkreuter E."/>
            <person name="Kautsar S.A."/>
            <person name="Yang D."/>
            <person name="Bader C.D."/>
            <person name="Teijaro C.N."/>
            <person name="Fluegel L."/>
            <person name="Davis C.M."/>
            <person name="Simpson J.R."/>
            <person name="Lauterbach L."/>
            <person name="Steele A.D."/>
            <person name="Gui C."/>
            <person name="Meng S."/>
            <person name="Li G."/>
            <person name="Viehrig K."/>
            <person name="Ye F."/>
            <person name="Su P."/>
            <person name="Kiefer A.F."/>
            <person name="Nichols A."/>
            <person name="Cepeda A.J."/>
            <person name="Yan W."/>
            <person name="Fan B."/>
            <person name="Jiang Y."/>
            <person name="Adhikari A."/>
            <person name="Zheng C.-J."/>
            <person name="Schuster L."/>
            <person name="Cowan T.M."/>
            <person name="Smanski M.J."/>
            <person name="Chevrette M.G."/>
            <person name="De Carvalho L.P.S."/>
            <person name="Shen B."/>
        </authorList>
    </citation>
    <scope>NUCLEOTIDE SEQUENCE [LARGE SCALE GENOMIC DNA]</scope>
    <source>
        <strain evidence="2 3">NPDC033843</strain>
    </source>
</reference>
<protein>
    <submittedName>
        <fullName evidence="2">Uncharacterized protein</fullName>
    </submittedName>
</protein>
<dbReference type="Proteomes" id="UP001550739">
    <property type="component" value="Unassembled WGS sequence"/>
</dbReference>
<accession>A0ABV2ZY20</accession>
<gene>
    <name evidence="2" type="ORF">AB0E89_44325</name>
</gene>
<organism evidence="2 3">
    <name type="scientific">Streptomyces sp. 900129855</name>
    <dbReference type="NCBI Taxonomy" id="3155129"/>
    <lineage>
        <taxon>Bacteria</taxon>
        <taxon>Bacillati</taxon>
        <taxon>Actinomycetota</taxon>
        <taxon>Actinomycetes</taxon>
        <taxon>Kitasatosporales</taxon>
        <taxon>Streptomycetaceae</taxon>
        <taxon>Streptomyces</taxon>
    </lineage>
</organism>
<proteinExistence type="predicted"/>
<dbReference type="RefSeq" id="WP_361710002.1">
    <property type="nucleotide sequence ID" value="NZ_JBEZVE010000043.1"/>
</dbReference>
<keyword evidence="1" id="KW-0812">Transmembrane</keyword>